<dbReference type="AlphaFoldDB" id="A0A2X2VIR8"/>
<evidence type="ECO:0000313" key="3">
    <source>
        <dbReference type="Proteomes" id="UP000199426"/>
    </source>
</evidence>
<evidence type="ECO:0000313" key="2">
    <source>
        <dbReference type="EMBL" id="SQB28274.1"/>
    </source>
</evidence>
<organism evidence="2 4">
    <name type="scientific">Chryseobacterium jejuense</name>
    <dbReference type="NCBI Taxonomy" id="445960"/>
    <lineage>
        <taxon>Bacteria</taxon>
        <taxon>Pseudomonadati</taxon>
        <taxon>Bacteroidota</taxon>
        <taxon>Flavobacteriia</taxon>
        <taxon>Flavobacteriales</taxon>
        <taxon>Weeksellaceae</taxon>
        <taxon>Chryseobacterium group</taxon>
        <taxon>Chryseobacterium</taxon>
    </lineage>
</organism>
<reference evidence="2 4" key="2">
    <citation type="submission" date="2018-06" db="EMBL/GenBank/DDBJ databases">
        <authorList>
            <consortium name="Pathogen Informatics"/>
            <person name="Doyle S."/>
        </authorList>
    </citation>
    <scope>NUCLEOTIDE SEQUENCE [LARGE SCALE GENOMIC DNA]</scope>
    <source>
        <strain evidence="2 4">NCTC13492</strain>
    </source>
</reference>
<evidence type="ECO:0000313" key="1">
    <source>
        <dbReference type="EMBL" id="SDJ19205.1"/>
    </source>
</evidence>
<name>A0A2X2VIR8_CHRJE</name>
<dbReference type="RefSeq" id="WP_089737347.1">
    <property type="nucleotide sequence ID" value="NZ_FNEG01000004.1"/>
</dbReference>
<dbReference type="STRING" id="445960.SAMN05421542_2965"/>
<reference evidence="1 3" key="1">
    <citation type="submission" date="2016-10" db="EMBL/GenBank/DDBJ databases">
        <authorList>
            <person name="Varghese N."/>
            <person name="Submissions S."/>
        </authorList>
    </citation>
    <scope>NUCLEOTIDE SEQUENCE [LARGE SCALE GENOMIC DNA]</scope>
    <source>
        <strain evidence="1 3">DSM 19299</strain>
    </source>
</reference>
<protein>
    <recommendedName>
        <fullName evidence="5">Lipoprotein</fullName>
    </recommendedName>
</protein>
<evidence type="ECO:0000313" key="4">
    <source>
        <dbReference type="Proteomes" id="UP000251670"/>
    </source>
</evidence>
<dbReference type="Proteomes" id="UP000251670">
    <property type="component" value="Unassembled WGS sequence"/>
</dbReference>
<dbReference type="Proteomes" id="UP000199426">
    <property type="component" value="Unassembled WGS sequence"/>
</dbReference>
<dbReference type="EMBL" id="UAWB01000002">
    <property type="protein sequence ID" value="SQB28274.1"/>
    <property type="molecule type" value="Genomic_DNA"/>
</dbReference>
<proteinExistence type="predicted"/>
<gene>
    <name evidence="2" type="ORF">NCTC13492_01778</name>
    <name evidence="1" type="ORF">SAMN05421542_2965</name>
</gene>
<sequence length="172" mass="19026">MLHKAILFSLGVFALTGCDAQKKVKANSKAPEMTTNTKSDEQKNDLIYLNEGENKFLLDYKMNITFKGISEDSRCPEGVNCIWAGVALAQIEVMGTSTRPVLLNLASMDFPNRNYHQSAEFNGYTITLQEVTPYPKAGGAEELNGKYKIGVSIKNNRPSSDTTKKSPPSLWK</sequence>
<keyword evidence="3" id="KW-1185">Reference proteome</keyword>
<dbReference type="PROSITE" id="PS51257">
    <property type="entry name" value="PROKAR_LIPOPROTEIN"/>
    <property type="match status" value="1"/>
</dbReference>
<evidence type="ECO:0008006" key="5">
    <source>
        <dbReference type="Google" id="ProtNLM"/>
    </source>
</evidence>
<dbReference type="OrthoDB" id="163809at2"/>
<accession>A0A2X2VIR8</accession>
<dbReference type="EMBL" id="FNEG01000004">
    <property type="protein sequence ID" value="SDJ19205.1"/>
    <property type="molecule type" value="Genomic_DNA"/>
</dbReference>